<evidence type="ECO:0000256" key="7">
    <source>
        <dbReference type="ARBA" id="ARBA00023128"/>
    </source>
</evidence>
<evidence type="ECO:0000256" key="5">
    <source>
        <dbReference type="ARBA" id="ARBA00022946"/>
    </source>
</evidence>
<proteinExistence type="inferred from homology"/>
<evidence type="ECO:0000256" key="1">
    <source>
        <dbReference type="ARBA" id="ARBA00004448"/>
    </source>
</evidence>
<organism evidence="12 13">
    <name type="scientific">Meloidogyne enterolobii</name>
    <name type="common">Root-knot nematode worm</name>
    <name type="synonym">Meloidogyne mayaguensis</name>
    <dbReference type="NCBI Taxonomy" id="390850"/>
    <lineage>
        <taxon>Eukaryota</taxon>
        <taxon>Metazoa</taxon>
        <taxon>Ecdysozoa</taxon>
        <taxon>Nematoda</taxon>
        <taxon>Chromadorea</taxon>
        <taxon>Rhabditida</taxon>
        <taxon>Tylenchina</taxon>
        <taxon>Tylenchomorpha</taxon>
        <taxon>Tylenchoidea</taxon>
        <taxon>Meloidogynidae</taxon>
        <taxon>Meloidogyninae</taxon>
        <taxon>Meloidogyne</taxon>
    </lineage>
</organism>
<name>A0A6V7TLN9_MELEN</name>
<comment type="caution">
    <text evidence="12">The sequence shown here is derived from an EMBL/GenBank/DDBJ whole genome shotgun (WGS) entry which is preliminary data.</text>
</comment>
<evidence type="ECO:0000259" key="11">
    <source>
        <dbReference type="Pfam" id="PF02096"/>
    </source>
</evidence>
<dbReference type="OrthoDB" id="2148490at2759"/>
<gene>
    <name evidence="12" type="ORF">MENT_LOCUS1733</name>
</gene>
<keyword evidence="6 10" id="KW-1133">Transmembrane helix</keyword>
<dbReference type="PANTHER" id="PTHR12428">
    <property type="entry name" value="OXA1"/>
    <property type="match status" value="1"/>
</dbReference>
<evidence type="ECO:0000256" key="8">
    <source>
        <dbReference type="ARBA" id="ARBA00023136"/>
    </source>
</evidence>
<evidence type="ECO:0000256" key="10">
    <source>
        <dbReference type="SAM" id="Phobius"/>
    </source>
</evidence>
<comment type="similarity">
    <text evidence="2 9">Belongs to the OXA1/ALB3/YidC family.</text>
</comment>
<evidence type="ECO:0000256" key="6">
    <source>
        <dbReference type="ARBA" id="ARBA00022989"/>
    </source>
</evidence>
<dbReference type="GO" id="GO:0005743">
    <property type="term" value="C:mitochondrial inner membrane"/>
    <property type="evidence" value="ECO:0007669"/>
    <property type="project" value="UniProtKB-SubCell"/>
</dbReference>
<reference evidence="12 13" key="1">
    <citation type="submission" date="2020-08" db="EMBL/GenBank/DDBJ databases">
        <authorList>
            <person name="Koutsovoulos G."/>
            <person name="Danchin GJ E."/>
        </authorList>
    </citation>
    <scope>NUCLEOTIDE SEQUENCE [LARGE SCALE GENOMIC DNA]</scope>
</reference>
<protein>
    <recommendedName>
        <fullName evidence="11">Membrane insertase YidC/Oxa/ALB C-terminal domain-containing protein</fullName>
    </recommendedName>
</protein>
<evidence type="ECO:0000256" key="2">
    <source>
        <dbReference type="ARBA" id="ARBA00009877"/>
    </source>
</evidence>
<evidence type="ECO:0000256" key="4">
    <source>
        <dbReference type="ARBA" id="ARBA00022792"/>
    </source>
</evidence>
<feature type="transmembrane region" description="Helical" evidence="10">
    <location>
        <begin position="241"/>
        <end position="262"/>
    </location>
</feature>
<comment type="subcellular location">
    <subcellularLocation>
        <location evidence="9">Membrane</location>
        <topology evidence="9">Multi-pass membrane protein</topology>
    </subcellularLocation>
    <subcellularLocation>
        <location evidence="1">Mitochondrion inner membrane</location>
        <topology evidence="1">Multi-pass membrane protein</topology>
    </subcellularLocation>
</comment>
<dbReference type="EMBL" id="CAJEWN010000005">
    <property type="protein sequence ID" value="CAD2126945.1"/>
    <property type="molecule type" value="Genomic_DNA"/>
</dbReference>
<keyword evidence="8 10" id="KW-0472">Membrane</keyword>
<dbReference type="Proteomes" id="UP000580250">
    <property type="component" value="Unassembled WGS sequence"/>
</dbReference>
<dbReference type="Pfam" id="PF02096">
    <property type="entry name" value="60KD_IMP"/>
    <property type="match status" value="1"/>
</dbReference>
<keyword evidence="3 9" id="KW-0812">Transmembrane</keyword>
<evidence type="ECO:0000256" key="9">
    <source>
        <dbReference type="RuleBase" id="RU003945"/>
    </source>
</evidence>
<evidence type="ECO:0000256" key="3">
    <source>
        <dbReference type="ARBA" id="ARBA00022692"/>
    </source>
</evidence>
<dbReference type="InterPro" id="IPR001708">
    <property type="entry name" value="YidC/ALB3/OXA1/COX18"/>
</dbReference>
<dbReference type="GO" id="GO:0032979">
    <property type="term" value="P:protein insertion into mitochondrial inner membrane from matrix"/>
    <property type="evidence" value="ECO:0007669"/>
    <property type="project" value="TreeGrafter"/>
</dbReference>
<keyword evidence="7" id="KW-0496">Mitochondrion</keyword>
<accession>A0A6V7TLN9</accession>
<dbReference type="GO" id="GO:0032977">
    <property type="term" value="F:membrane insertase activity"/>
    <property type="evidence" value="ECO:0007669"/>
    <property type="project" value="InterPro"/>
</dbReference>
<feature type="transmembrane region" description="Helical" evidence="10">
    <location>
        <begin position="274"/>
        <end position="299"/>
    </location>
</feature>
<feature type="domain" description="Membrane insertase YidC/Oxa/ALB C-terminal" evidence="11">
    <location>
        <begin position="119"/>
        <end position="313"/>
    </location>
</feature>
<dbReference type="CDD" id="cd20069">
    <property type="entry name" value="5TM_Oxa1-like"/>
    <property type="match status" value="1"/>
</dbReference>
<evidence type="ECO:0000313" key="12">
    <source>
        <dbReference type="EMBL" id="CAD2126945.1"/>
    </source>
</evidence>
<evidence type="ECO:0000313" key="13">
    <source>
        <dbReference type="Proteomes" id="UP000580250"/>
    </source>
</evidence>
<keyword evidence="5" id="KW-0809">Transit peptide</keyword>
<dbReference type="InterPro" id="IPR028055">
    <property type="entry name" value="YidC/Oxa/ALB_C"/>
</dbReference>
<keyword evidence="4" id="KW-0999">Mitochondrion inner membrane</keyword>
<dbReference type="AlphaFoldDB" id="A0A6V7TLN9"/>
<feature type="transmembrane region" description="Helical" evidence="10">
    <location>
        <begin position="117"/>
        <end position="139"/>
    </location>
</feature>
<dbReference type="PANTHER" id="PTHR12428:SF66">
    <property type="entry name" value="MITOCHONDRIAL INNER MEMBRANE PROTEIN OXA1L"/>
    <property type="match status" value="1"/>
</dbReference>
<sequence length="397" mass="45946">MIGDQRKLKFVKVLISFRHFSCSKGLVNKSFQYVNTKSIVNLQFVRPLSTKDVFFKEIADLTSQIPPPPVPSGTKQTLEELVAAGVSILDDLELWTWWKPSCWLRWGFELCHFYTDLPWWGVIAAMTVLIRLSLIYVPIKIQRFNARQSQFRPEIQKFNDRTKEAKREGDHMLVYQIMMEQKDFLKQKDISPVKYMPLIASNSLVFMSQFFAIRNMAVAKYPGFQDGGIYWFTDLTVGDPYWILPAISAITVHFVFKSGVDIGSLDASPIMRPVLLYAFPAVVFVFALQFPSALCVYWVTNNVLSMFISFTLKRDSVRRLLDLPETVAYNKSGKAELKQAYQEWTNNAANQWSSRKNMRQEDYEQFQKAGRGKPILLVENRELENEEKPKLAIKKTI</sequence>